<evidence type="ECO:0000313" key="1">
    <source>
        <dbReference type="EMBL" id="BAQ22707.1"/>
    </source>
</evidence>
<sequence>MSYVSALGFTARDIQPKNVRTDSNPNNQNKIRRSWVLHCDETSATRLKSLPQETKFMLYEAIDDEVSEKWLDIMRQHISDSVDSGAKFVMDPVGADRLEDAYCVDADDQLLEAGEIIAASIPEFIESLPAAIKKQMAVIEAVV</sequence>
<dbReference type="RefSeq" id="YP_009190215.1">
    <property type="nucleotide sequence ID" value="NC_028683.1"/>
</dbReference>
<evidence type="ECO:0000313" key="2">
    <source>
        <dbReference type="Proteomes" id="UP000204657"/>
    </source>
</evidence>
<keyword evidence="2" id="KW-1185">Reference proteome</keyword>
<dbReference type="InterPro" id="IPR019725">
    <property type="entry name" value="Phage_T4_P15K_Rpol-bd"/>
</dbReference>
<gene>
    <name evidence="1" type="primary">rpbA</name>
</gene>
<dbReference type="Proteomes" id="UP000204657">
    <property type="component" value="Segment"/>
</dbReference>
<reference evidence="1 2" key="1">
    <citation type="submission" date="2015-02" db="EMBL/GenBank/DDBJ databases">
        <title>Complete genome sequences of Edwardsiella bacteriophages, PEi20 and PEi26.</title>
        <authorList>
            <person name="Yasuike M."/>
            <person name="Nishiki I."/>
            <person name="Iwasaki Y."/>
            <person name="Nakamura Y."/>
            <person name="Fujiwara A."/>
            <person name="Hassan E.S."/>
            <person name="Mahmoud M.M."/>
            <person name="Kawato Y."/>
            <person name="Nagai S."/>
            <person name="Kobayashi T."/>
            <person name="Ototake M."/>
            <person name="Nakai T."/>
        </authorList>
    </citation>
    <scope>NUCLEOTIDE SEQUENCE [LARGE SCALE GENOMIC DNA]</scope>
</reference>
<organism evidence="1 2">
    <name type="scientific">Edwardsiella phage PEi20</name>
    <dbReference type="NCBI Taxonomy" id="1608310"/>
    <lineage>
        <taxon>Viruses</taxon>
        <taxon>Duplodnaviria</taxon>
        <taxon>Heunggongvirae</taxon>
        <taxon>Uroviricota</taxon>
        <taxon>Caudoviricetes</taxon>
        <taxon>Pantevenvirales</taxon>
        <taxon>Straboviridae</taxon>
        <taxon>Tevenvirinae</taxon>
        <taxon>Kanagawavirus</taxon>
        <taxon>Kanagawavirus pei20</taxon>
    </lineage>
</organism>
<proteinExistence type="predicted"/>
<dbReference type="GeneID" id="26519037"/>
<accession>A0A0B6VKX3</accession>
<dbReference type="EMBL" id="AP014714">
    <property type="protein sequence ID" value="BAQ22707.1"/>
    <property type="molecule type" value="Genomic_DNA"/>
</dbReference>
<dbReference type="KEGG" id="vg:26519037"/>
<protein>
    <submittedName>
        <fullName evidence="1">RNA polymerase binding protein</fullName>
    </submittedName>
</protein>
<dbReference type="Pfam" id="PF10789">
    <property type="entry name" value="Phage_RpbA"/>
    <property type="match status" value="1"/>
</dbReference>
<dbReference type="OrthoDB" id="12948at10239"/>
<name>A0A0B6VKX3_9CAUD</name>